<dbReference type="InterPro" id="IPR000835">
    <property type="entry name" value="HTH_MarR-typ"/>
</dbReference>
<gene>
    <name evidence="3" type="ORF">Q2T52_04100</name>
</gene>
<feature type="domain" description="HTH marR-type" evidence="2">
    <location>
        <begin position="7"/>
        <end position="52"/>
    </location>
</feature>
<dbReference type="EMBL" id="JAUKWQ010000001">
    <property type="protein sequence ID" value="MDO1581271.1"/>
    <property type="molecule type" value="Genomic_DNA"/>
</dbReference>
<evidence type="ECO:0000256" key="1">
    <source>
        <dbReference type="ARBA" id="ARBA00006479"/>
    </source>
</evidence>
<accession>A0ABT8SSG0</accession>
<sequence>MRRQNLILVLSALRQSGPLSHTDISAATGLASATVTAVTADLERVGAIERMEQTATGGRGRPRVLFARRRTFAHAAIVQISSDVVQYGLADYCGRLIDRISSRRDLAAGSAENLLQDISFAVARLLQRSKLSAGDLGALSISSKGIIDSHGSRLVWSAVLENRQVDFNQLLNDFPSADLFVSNETLLVAHALAKRSFLPSDGATQSLIALSLGHSIGLGIARMEGGALSVSAPNFGHMLNAPEDKLCRCGSRGCVEASAGFYAILRTAFQVPPMTIPAKFVPLPEMEKLAISARQGNRMAQYAFRQAGLALGQGLSRVLSLNETMPVVLTGLGTRFYDLMTAGMEEGLRQSLHIRLNGLPQITIGEDETELAFDGHLDRTLAAIDQRAAMR</sequence>
<keyword evidence="4" id="KW-1185">Reference proteome</keyword>
<protein>
    <submittedName>
        <fullName evidence="3">ROK family transcriptional regulator</fullName>
    </submittedName>
</protein>
<dbReference type="SUPFAM" id="SSF53067">
    <property type="entry name" value="Actin-like ATPase domain"/>
    <property type="match status" value="2"/>
</dbReference>
<dbReference type="SUPFAM" id="SSF46785">
    <property type="entry name" value="Winged helix' DNA-binding domain"/>
    <property type="match status" value="1"/>
</dbReference>
<dbReference type="InterPro" id="IPR000600">
    <property type="entry name" value="ROK"/>
</dbReference>
<comment type="caution">
    <text evidence="3">The sequence shown here is derived from an EMBL/GenBank/DDBJ whole genome shotgun (WGS) entry which is preliminary data.</text>
</comment>
<dbReference type="Gene3D" id="3.30.420.40">
    <property type="match status" value="2"/>
</dbReference>
<evidence type="ECO:0000313" key="3">
    <source>
        <dbReference type="EMBL" id="MDO1581271.1"/>
    </source>
</evidence>
<dbReference type="Pfam" id="PF00480">
    <property type="entry name" value="ROK"/>
    <property type="match status" value="1"/>
</dbReference>
<evidence type="ECO:0000313" key="4">
    <source>
        <dbReference type="Proteomes" id="UP001169006"/>
    </source>
</evidence>
<name>A0ABT8SSG0_9HYPH</name>
<dbReference type="InterPro" id="IPR036388">
    <property type="entry name" value="WH-like_DNA-bd_sf"/>
</dbReference>
<organism evidence="3 4">
    <name type="scientific">Rhizobium oryzicola</name>
    <dbReference type="NCBI Taxonomy" id="1232668"/>
    <lineage>
        <taxon>Bacteria</taxon>
        <taxon>Pseudomonadati</taxon>
        <taxon>Pseudomonadota</taxon>
        <taxon>Alphaproteobacteria</taxon>
        <taxon>Hyphomicrobiales</taxon>
        <taxon>Rhizobiaceae</taxon>
        <taxon>Rhizobium/Agrobacterium group</taxon>
        <taxon>Rhizobium</taxon>
    </lineage>
</organism>
<dbReference type="PANTHER" id="PTHR18964:SF149">
    <property type="entry name" value="BIFUNCTIONAL UDP-N-ACETYLGLUCOSAMINE 2-EPIMERASE_N-ACETYLMANNOSAMINE KINASE"/>
    <property type="match status" value="1"/>
</dbReference>
<proteinExistence type="inferred from homology"/>
<dbReference type="Pfam" id="PF01047">
    <property type="entry name" value="MarR"/>
    <property type="match status" value="1"/>
</dbReference>
<reference evidence="3" key="1">
    <citation type="journal article" date="2015" name="Int. J. Syst. Evol. Microbiol.">
        <title>Rhizobium oryzicola sp. nov., potential plant-growth-promoting endophytic bacteria isolated from rice roots.</title>
        <authorList>
            <person name="Zhang X.X."/>
            <person name="Gao J.S."/>
            <person name="Cao Y.H."/>
            <person name="Sheirdil R.A."/>
            <person name="Wang X.C."/>
            <person name="Zhang L."/>
        </authorList>
    </citation>
    <scope>NUCLEOTIDE SEQUENCE</scope>
    <source>
        <strain evidence="3">05753</strain>
    </source>
</reference>
<comment type="similarity">
    <text evidence="1">Belongs to the ROK (NagC/XylR) family.</text>
</comment>
<dbReference type="Proteomes" id="UP001169006">
    <property type="component" value="Unassembled WGS sequence"/>
</dbReference>
<evidence type="ECO:0000259" key="2">
    <source>
        <dbReference type="Pfam" id="PF01047"/>
    </source>
</evidence>
<dbReference type="InterPro" id="IPR043129">
    <property type="entry name" value="ATPase_NBD"/>
</dbReference>
<dbReference type="InterPro" id="IPR036390">
    <property type="entry name" value="WH_DNA-bd_sf"/>
</dbReference>
<dbReference type="PANTHER" id="PTHR18964">
    <property type="entry name" value="ROK (REPRESSOR, ORF, KINASE) FAMILY"/>
    <property type="match status" value="1"/>
</dbReference>
<reference evidence="3" key="2">
    <citation type="submission" date="2023-07" db="EMBL/GenBank/DDBJ databases">
        <authorList>
            <person name="Sun H."/>
        </authorList>
    </citation>
    <scope>NUCLEOTIDE SEQUENCE</scope>
    <source>
        <strain evidence="3">05753</strain>
    </source>
</reference>
<dbReference type="Gene3D" id="1.10.10.10">
    <property type="entry name" value="Winged helix-like DNA-binding domain superfamily/Winged helix DNA-binding domain"/>
    <property type="match status" value="1"/>
</dbReference>